<evidence type="ECO:0000313" key="2">
    <source>
        <dbReference type="Proteomes" id="UP000275408"/>
    </source>
</evidence>
<proteinExistence type="predicted"/>
<comment type="caution">
    <text evidence="1">The sequence shown here is derived from an EMBL/GenBank/DDBJ whole genome shotgun (WGS) entry which is preliminary data.</text>
</comment>
<evidence type="ECO:0000313" key="1">
    <source>
        <dbReference type="EMBL" id="RMX61473.1"/>
    </source>
</evidence>
<accession>A0A3M6V677</accession>
<dbReference type="AlphaFoldDB" id="A0A3M6V677"/>
<gene>
    <name evidence="1" type="ORF">pdam_00003592</name>
</gene>
<reference evidence="1 2" key="1">
    <citation type="journal article" date="2018" name="Sci. Rep.">
        <title>Comparative analysis of the Pocillopora damicornis genome highlights role of immune system in coral evolution.</title>
        <authorList>
            <person name="Cunning R."/>
            <person name="Bay R.A."/>
            <person name="Gillette P."/>
            <person name="Baker A.C."/>
            <person name="Traylor-Knowles N."/>
        </authorList>
    </citation>
    <scope>NUCLEOTIDE SEQUENCE [LARGE SCALE GENOMIC DNA]</scope>
    <source>
        <strain evidence="1">RSMAS</strain>
        <tissue evidence="1">Whole animal</tissue>
    </source>
</reference>
<dbReference type="EMBL" id="RCHS01000010">
    <property type="protein sequence ID" value="RMX61473.1"/>
    <property type="molecule type" value="Genomic_DNA"/>
</dbReference>
<organism evidence="1 2">
    <name type="scientific">Pocillopora damicornis</name>
    <name type="common">Cauliflower coral</name>
    <name type="synonym">Millepora damicornis</name>
    <dbReference type="NCBI Taxonomy" id="46731"/>
    <lineage>
        <taxon>Eukaryota</taxon>
        <taxon>Metazoa</taxon>
        <taxon>Cnidaria</taxon>
        <taxon>Anthozoa</taxon>
        <taxon>Hexacorallia</taxon>
        <taxon>Scleractinia</taxon>
        <taxon>Astrocoeniina</taxon>
        <taxon>Pocilloporidae</taxon>
        <taxon>Pocillopora</taxon>
    </lineage>
</organism>
<keyword evidence="2" id="KW-1185">Reference proteome</keyword>
<dbReference type="Proteomes" id="UP000275408">
    <property type="component" value="Unassembled WGS sequence"/>
</dbReference>
<protein>
    <submittedName>
        <fullName evidence="1">Uncharacterized protein</fullName>
    </submittedName>
</protein>
<sequence>MPKSWMHLKARKELKKKFKRPEILANKCWRTKIKKKVEVVKHCQNPTATNATSINKYWAVKVKIANGTSPKCCKFYKTKWKIEKDAKENNWKLEPPTHIRTIKLTEAIDCKQSSNATKLFRGTALSLKFIRDLKAARTRRREPQNTKPTLTVEEISEARSQWIRKLQEPMKHEKNFENLKQQLGLFRKEVQRQTGECSTGHHSELPYSVTKTTSCDKTDHGSHLKKTLHQCVICKKLERLPYKAPKKADLSKTRVTNISLHSHTWELIFPTHYLQRPPEAQPKLTSACLHVLHSEQYTLNFSQTGSPG</sequence>
<name>A0A3M6V677_POCDA</name>